<evidence type="ECO:0000256" key="4">
    <source>
        <dbReference type="ARBA" id="ARBA00023027"/>
    </source>
</evidence>
<dbReference type="Proteomes" id="UP001642260">
    <property type="component" value="Unassembled WGS sequence"/>
</dbReference>
<feature type="compositionally biased region" description="Polar residues" evidence="5">
    <location>
        <begin position="29"/>
        <end position="46"/>
    </location>
</feature>
<dbReference type="InterPro" id="IPR036291">
    <property type="entry name" value="NAD(P)-bd_dom_sf"/>
</dbReference>
<organism evidence="7 8">
    <name type="scientific">Eruca vesicaria subsp. sativa</name>
    <name type="common">Garden rocket</name>
    <name type="synonym">Eruca sativa</name>
    <dbReference type="NCBI Taxonomy" id="29727"/>
    <lineage>
        <taxon>Eukaryota</taxon>
        <taxon>Viridiplantae</taxon>
        <taxon>Streptophyta</taxon>
        <taxon>Embryophyta</taxon>
        <taxon>Tracheophyta</taxon>
        <taxon>Spermatophyta</taxon>
        <taxon>Magnoliopsida</taxon>
        <taxon>eudicotyledons</taxon>
        <taxon>Gunneridae</taxon>
        <taxon>Pentapetalae</taxon>
        <taxon>rosids</taxon>
        <taxon>malvids</taxon>
        <taxon>Brassicales</taxon>
        <taxon>Brassicaceae</taxon>
        <taxon>Brassiceae</taxon>
        <taxon>Eruca</taxon>
    </lineage>
</organism>
<proteinExistence type="predicted"/>
<dbReference type="GO" id="GO:0006099">
    <property type="term" value="P:tricarboxylic acid cycle"/>
    <property type="evidence" value="ECO:0007669"/>
    <property type="project" value="UniProtKB-KW"/>
</dbReference>
<sequence length="182" mass="19496">MPRTSQASVFLFNSTPKFHALTSRTSSYNNKSLSTKAHASSDNNKNPHVKNVSKVTIIGSPLGIGPALSTSLKESPLVSSLRFYSIGSSDHLKACLDASLSQDHLSGLEEALKHTNVVVIATPFPMAEGTLEDNFTANGMMVRACVEEVAAHCPDAFILMSNRNLNSIVPMAAEVLKQRGVL</sequence>
<keyword evidence="3" id="KW-0560">Oxidoreductase</keyword>
<evidence type="ECO:0000256" key="2">
    <source>
        <dbReference type="ARBA" id="ARBA00022532"/>
    </source>
</evidence>
<evidence type="ECO:0000256" key="3">
    <source>
        <dbReference type="ARBA" id="ARBA00023002"/>
    </source>
</evidence>
<feature type="domain" description="Lactate/malate dehydrogenase N-terminal" evidence="6">
    <location>
        <begin position="54"/>
        <end position="175"/>
    </location>
</feature>
<feature type="region of interest" description="Disordered" evidence="5">
    <location>
        <begin position="29"/>
        <end position="49"/>
    </location>
</feature>
<keyword evidence="8" id="KW-1185">Reference proteome</keyword>
<dbReference type="GO" id="GO:0030060">
    <property type="term" value="F:L-malate dehydrogenase (NAD+) activity"/>
    <property type="evidence" value="ECO:0007669"/>
    <property type="project" value="UniProtKB-EC"/>
</dbReference>
<evidence type="ECO:0000256" key="5">
    <source>
        <dbReference type="SAM" id="MobiDB-lite"/>
    </source>
</evidence>
<keyword evidence="4" id="KW-0520">NAD</keyword>
<evidence type="ECO:0000256" key="1">
    <source>
        <dbReference type="ARBA" id="ARBA00012995"/>
    </source>
</evidence>
<evidence type="ECO:0000313" key="8">
    <source>
        <dbReference type="Proteomes" id="UP001642260"/>
    </source>
</evidence>
<evidence type="ECO:0000259" key="6">
    <source>
        <dbReference type="Pfam" id="PF00056"/>
    </source>
</evidence>
<name>A0ABC8JDJ0_ERUVS</name>
<evidence type="ECO:0000313" key="7">
    <source>
        <dbReference type="EMBL" id="CAH8323285.1"/>
    </source>
</evidence>
<dbReference type="AlphaFoldDB" id="A0ABC8JDJ0"/>
<dbReference type="EC" id="1.1.1.37" evidence="1"/>
<protein>
    <recommendedName>
        <fullName evidence="1">malate dehydrogenase</fullName>
        <ecNumber evidence="1">1.1.1.37</ecNumber>
    </recommendedName>
</protein>
<dbReference type="EMBL" id="CAKOAT010098489">
    <property type="protein sequence ID" value="CAH8323285.1"/>
    <property type="molecule type" value="Genomic_DNA"/>
</dbReference>
<gene>
    <name evidence="7" type="ORF">ERUC_LOCUS9842</name>
</gene>
<dbReference type="Gene3D" id="3.40.50.720">
    <property type="entry name" value="NAD(P)-binding Rossmann-like Domain"/>
    <property type="match status" value="1"/>
</dbReference>
<dbReference type="Pfam" id="PF00056">
    <property type="entry name" value="Ldh_1_N"/>
    <property type="match status" value="1"/>
</dbReference>
<dbReference type="PANTHER" id="PTHR11540:SF60">
    <property type="entry name" value="MALATE DEHYDROGENASE"/>
    <property type="match status" value="1"/>
</dbReference>
<keyword evidence="2" id="KW-0816">Tricarboxylic acid cycle</keyword>
<dbReference type="SUPFAM" id="SSF51735">
    <property type="entry name" value="NAD(P)-binding Rossmann-fold domains"/>
    <property type="match status" value="1"/>
</dbReference>
<accession>A0ABC8JDJ0</accession>
<dbReference type="PANTHER" id="PTHR11540">
    <property type="entry name" value="MALATE AND LACTATE DEHYDROGENASE"/>
    <property type="match status" value="1"/>
</dbReference>
<comment type="caution">
    <text evidence="7">The sequence shown here is derived from an EMBL/GenBank/DDBJ whole genome shotgun (WGS) entry which is preliminary data.</text>
</comment>
<reference evidence="7 8" key="1">
    <citation type="submission" date="2022-03" db="EMBL/GenBank/DDBJ databases">
        <authorList>
            <person name="Macdonald S."/>
            <person name="Ahmed S."/>
            <person name="Newling K."/>
        </authorList>
    </citation>
    <scope>NUCLEOTIDE SEQUENCE [LARGE SCALE GENOMIC DNA]</scope>
</reference>
<dbReference type="InterPro" id="IPR001236">
    <property type="entry name" value="Lactate/malate_DH_N"/>
</dbReference>